<proteinExistence type="predicted"/>
<dbReference type="Proteomes" id="UP000032250">
    <property type="component" value="Unassembled WGS sequence"/>
</dbReference>
<dbReference type="RefSeq" id="WP_043032494.1">
    <property type="nucleotide sequence ID" value="NZ_JXSU01000008.1"/>
</dbReference>
<evidence type="ECO:0000313" key="3">
    <source>
        <dbReference type="Proteomes" id="UP000032250"/>
    </source>
</evidence>
<feature type="compositionally biased region" description="Basic and acidic residues" evidence="1">
    <location>
        <begin position="71"/>
        <end position="95"/>
    </location>
</feature>
<organism evidence="2 3">
    <name type="scientific">Clostridium botulinum B2 450</name>
    <dbReference type="NCBI Taxonomy" id="1379739"/>
    <lineage>
        <taxon>Bacteria</taxon>
        <taxon>Bacillati</taxon>
        <taxon>Bacillota</taxon>
        <taxon>Clostridia</taxon>
        <taxon>Eubacteriales</taxon>
        <taxon>Clostridiaceae</taxon>
        <taxon>Clostridium</taxon>
    </lineage>
</organism>
<dbReference type="PATRIC" id="fig|1379739.3.peg.3625"/>
<name>A0A0D1BQA4_CLOBO</name>
<sequence length="95" mass="10737">MRIYSNKSLLFINGDERVKVKNFEMTDVPDWVEGTPLFLLAKSDGTLTVIESKEQTIAAENGDLNKASKNKNKDNTKDNTNEAETDEKNKDKKSK</sequence>
<evidence type="ECO:0000313" key="2">
    <source>
        <dbReference type="EMBL" id="KIS22022.1"/>
    </source>
</evidence>
<accession>A0A0D1BQA4</accession>
<dbReference type="HOGENOM" id="CLU_184304_0_0_9"/>
<gene>
    <name evidence="2" type="ORF">N495_16155</name>
</gene>
<feature type="region of interest" description="Disordered" evidence="1">
    <location>
        <begin position="58"/>
        <end position="95"/>
    </location>
</feature>
<dbReference type="OrthoDB" id="1935891at2"/>
<protein>
    <submittedName>
        <fullName evidence="2">Uncharacterized protein</fullName>
    </submittedName>
</protein>
<dbReference type="EMBL" id="JXSU01000008">
    <property type="protein sequence ID" value="KIS22022.1"/>
    <property type="molecule type" value="Genomic_DNA"/>
</dbReference>
<evidence type="ECO:0000256" key="1">
    <source>
        <dbReference type="SAM" id="MobiDB-lite"/>
    </source>
</evidence>
<reference evidence="2 3" key="1">
    <citation type="submission" date="2014-06" db="EMBL/GenBank/DDBJ databases">
        <title>Genome characterization of distinct group I Clostridium botulinum lineages.</title>
        <authorList>
            <person name="Giordani F."/>
            <person name="Anselmo A."/>
            <person name="Fillo S."/>
            <person name="Palozzi A.M."/>
            <person name="Fortunato A."/>
            <person name="Gentile B."/>
            <person name="Ciammaruconi A."/>
            <person name="Anniballi F."/>
            <person name="De Medici D."/>
            <person name="Lista F."/>
        </authorList>
    </citation>
    <scope>NUCLEOTIDE SEQUENCE [LARGE SCALE GENOMIC DNA]</scope>
    <source>
        <strain evidence="2 3">B2 450</strain>
    </source>
</reference>
<dbReference type="AlphaFoldDB" id="A0A0D1BQA4"/>
<comment type="caution">
    <text evidence="2">The sequence shown here is derived from an EMBL/GenBank/DDBJ whole genome shotgun (WGS) entry which is preliminary data.</text>
</comment>